<dbReference type="InterPro" id="IPR036890">
    <property type="entry name" value="HATPase_C_sf"/>
</dbReference>
<evidence type="ECO:0000313" key="3">
    <source>
        <dbReference type="EMBL" id="AMY24303.1"/>
    </source>
</evidence>
<dbReference type="Pfam" id="PF13581">
    <property type="entry name" value="HATPase_c_2"/>
    <property type="match status" value="1"/>
</dbReference>
<dbReference type="PANTHER" id="PTHR35526:SF3">
    <property type="entry name" value="ANTI-SIGMA-F FACTOR RSBW"/>
    <property type="match status" value="1"/>
</dbReference>
<dbReference type="GeneID" id="93553177"/>
<dbReference type="RefSeq" id="WP_032368860.1">
    <property type="nucleotide sequence ID" value="NZ_CAKKLU010000009.1"/>
</dbReference>
<dbReference type="OrthoDB" id="5243175at2"/>
<dbReference type="InterPro" id="IPR003594">
    <property type="entry name" value="HATPase_dom"/>
</dbReference>
<dbReference type="PATRIC" id="fig|1653479.3.peg.3048"/>
<keyword evidence="3" id="KW-0418">Kinase</keyword>
<dbReference type="CDD" id="cd16936">
    <property type="entry name" value="HATPase_RsbW-like"/>
    <property type="match status" value="1"/>
</dbReference>
<evidence type="ECO:0000256" key="1">
    <source>
        <dbReference type="ARBA" id="ARBA00022527"/>
    </source>
</evidence>
<evidence type="ECO:0000313" key="4">
    <source>
        <dbReference type="Proteomes" id="UP000076038"/>
    </source>
</evidence>
<keyword evidence="1" id="KW-0723">Serine/threonine-protein kinase</keyword>
<reference evidence="3 4" key="1">
    <citation type="journal article" date="2016" name="Genome Announc.">
        <title>Complete Genome and Plasmid Sequences for Rhodococcus fascians D188 and Draft Sequences for Rhodococcus Isolates PBTS 1 and PBTS 2.</title>
        <authorList>
            <person name="Stamler R.A."/>
            <person name="Vereecke D."/>
            <person name="Zhang Y."/>
            <person name="Schilkey F."/>
            <person name="Devitt N."/>
            <person name="Randall J.J."/>
        </authorList>
    </citation>
    <scope>NUCLEOTIDE SEQUENCE [LARGE SCALE GENOMIC DNA]</scope>
    <source>
        <strain evidence="3 4">PBTS2</strain>
    </source>
</reference>
<dbReference type="Gene3D" id="3.30.565.10">
    <property type="entry name" value="Histidine kinase-like ATPase, C-terminal domain"/>
    <property type="match status" value="1"/>
</dbReference>
<proteinExistence type="predicted"/>
<keyword evidence="4" id="KW-1185">Reference proteome</keyword>
<keyword evidence="3" id="KW-0808">Transferase</keyword>
<gene>
    <name evidence="3" type="primary">rsbW_2</name>
    <name evidence="3" type="ORF">A3Q41_03012</name>
</gene>
<dbReference type="InterPro" id="IPR050267">
    <property type="entry name" value="Anti-sigma-factor_SerPK"/>
</dbReference>
<dbReference type="GO" id="GO:0004674">
    <property type="term" value="F:protein serine/threonine kinase activity"/>
    <property type="evidence" value="ECO:0007669"/>
    <property type="project" value="UniProtKB-KW"/>
</dbReference>
<sequence length="144" mass="15257">MTSHSQPASRWSHTATAEAAAASAARRRLQGWALDLGVHRTLVDDIALGAYEALANVVEHAYSSAPEPGTMTITAAYERETLTVTVSDTGTWRPPAPTTTRSHGLQLAEAVSDDLTVDHRPGLGTVVTAVWRNPVTAESTGRPS</sequence>
<dbReference type="KEGG" id="rhs:A3Q41_03012"/>
<feature type="domain" description="Histidine kinase/HSP90-like ATPase" evidence="2">
    <location>
        <begin position="16"/>
        <end position="131"/>
    </location>
</feature>
<dbReference type="PANTHER" id="PTHR35526">
    <property type="entry name" value="ANTI-SIGMA-F FACTOR RSBW-RELATED"/>
    <property type="match status" value="1"/>
</dbReference>
<evidence type="ECO:0000259" key="2">
    <source>
        <dbReference type="Pfam" id="PF13581"/>
    </source>
</evidence>
<reference evidence="4" key="2">
    <citation type="submission" date="2016-04" db="EMBL/GenBank/DDBJ databases">
        <title>Complete Genome and Plasmid Sequences for Rhodococcus fascians D188 and Draft Sequences for Rhodococcus spp. Isolates PBTS 1 and PBTS 2.</title>
        <authorList>
            <person name="Stamer R."/>
            <person name="Vereecke D."/>
            <person name="Zhang Y."/>
            <person name="Schilkey F."/>
            <person name="Devitt N."/>
            <person name="Randall J."/>
        </authorList>
    </citation>
    <scope>NUCLEOTIDE SEQUENCE [LARGE SCALE GENOMIC DNA]</scope>
    <source>
        <strain evidence="4">PBTS2</strain>
    </source>
</reference>
<accession>A0A143QMB1</accession>
<protein>
    <submittedName>
        <fullName evidence="3">Serine-protein kinase RsbW</fullName>
        <ecNumber evidence="3">2.7.11.1</ecNumber>
    </submittedName>
</protein>
<organism evidence="3 4">
    <name type="scientific">Rhodococcoides fascians</name>
    <name type="common">Rhodococcus fascians</name>
    <dbReference type="NCBI Taxonomy" id="1828"/>
    <lineage>
        <taxon>Bacteria</taxon>
        <taxon>Bacillati</taxon>
        <taxon>Actinomycetota</taxon>
        <taxon>Actinomycetes</taxon>
        <taxon>Mycobacteriales</taxon>
        <taxon>Nocardiaceae</taxon>
        <taxon>Rhodococcoides</taxon>
    </lineage>
</organism>
<name>A0A143QMB1_RHOFA</name>
<dbReference type="AlphaFoldDB" id="A0A143QMB1"/>
<dbReference type="EC" id="2.7.11.1" evidence="3"/>
<dbReference type="Proteomes" id="UP000076038">
    <property type="component" value="Chromosome"/>
</dbReference>
<dbReference type="SUPFAM" id="SSF55874">
    <property type="entry name" value="ATPase domain of HSP90 chaperone/DNA topoisomerase II/histidine kinase"/>
    <property type="match status" value="1"/>
</dbReference>
<dbReference type="EMBL" id="CP015220">
    <property type="protein sequence ID" value="AMY24303.1"/>
    <property type="molecule type" value="Genomic_DNA"/>
</dbReference>